<dbReference type="InterPro" id="IPR011990">
    <property type="entry name" value="TPR-like_helical_dom_sf"/>
</dbReference>
<evidence type="ECO:0000256" key="2">
    <source>
        <dbReference type="ARBA" id="ARBA00022448"/>
    </source>
</evidence>
<name>A0A6H5HX50_9HYME</name>
<dbReference type="AlphaFoldDB" id="A0A6H5HX50"/>
<dbReference type="GO" id="GO:0005829">
    <property type="term" value="C:cytosol"/>
    <property type="evidence" value="ECO:0007669"/>
    <property type="project" value="GOC"/>
</dbReference>
<evidence type="ECO:0000256" key="3">
    <source>
        <dbReference type="ARBA" id="ARBA00023034"/>
    </source>
</evidence>
<dbReference type="GO" id="GO:0034498">
    <property type="term" value="P:early endosome to Golgi transport"/>
    <property type="evidence" value="ECO:0007669"/>
    <property type="project" value="TreeGrafter"/>
</dbReference>
<evidence type="ECO:0000313" key="9">
    <source>
        <dbReference type="Proteomes" id="UP000479190"/>
    </source>
</evidence>
<dbReference type="Pfam" id="PF23604">
    <property type="entry name" value="Ig_TRAPPC10"/>
    <property type="match status" value="1"/>
</dbReference>
<dbReference type="Pfam" id="PF12584">
    <property type="entry name" value="TRAPPC10"/>
    <property type="match status" value="1"/>
</dbReference>
<accession>A0A6H5HX50</accession>
<feature type="domain" description="TRAPPC10/Trs130 C-terminal" evidence="5">
    <location>
        <begin position="865"/>
        <end position="995"/>
    </location>
</feature>
<dbReference type="InterPro" id="IPR021773">
    <property type="entry name" value="TPC11"/>
</dbReference>
<proteinExistence type="predicted"/>
<dbReference type="InterPro" id="IPR022233">
    <property type="entry name" value="TRAPPC10/Trs130_C"/>
</dbReference>
<dbReference type="EMBL" id="CADCXV010000147">
    <property type="protein sequence ID" value="CAB0028461.1"/>
    <property type="molecule type" value="Genomic_DNA"/>
</dbReference>
<dbReference type="Proteomes" id="UP000479190">
    <property type="component" value="Unassembled WGS sequence"/>
</dbReference>
<sequence>MQIQKLEKTPIQNIHAGDSDLFNSLSSLLIKSIPTDSVDWRRSYERPIKQVRLTATFVPFSQNDLPAQADCQLLKRPIFHTYWSECSDIDVYKTSLKDDIDLWLKSLAKAGIQDWMIILVENYDVRKSNKLLPRTTVLDKIRSDFAAKHADRCLSIINPIKSESRSAESWRGLIGRIRHLMLTAYDQTISKFQKVIKDHREKRNEVGWNFCHYFLLQEELAFIFDMLGLYDEALIQYDELDAIFTQFVLNSNVTDTPKWLNSFQSPLNNWTGVSLNNSSIDYHTRVMIADCKASLLDLRSYLFSRQCAMLLALNRPWEVAQRCLTFVHDTINELRILEIQKPEGSIECWAFLCALEVLNACQASIDSSQMDLCSLHTASLWALARDKLESLGKLCGLMPGSEPTSEQLHTVVYLIAGMGDSVPLKRDSSQLGPTDQLKEALSSKEAFRKQYLYHTELAMGTYKHVNRIRSARLIGKELSRFYNDLGEHQKAVAFLLDALQTYTAEGWSQLAAETQRELADCYKQMDDVERYAKVCAAITSSALLPPSVRNNYLDEMLSYMKTLSSPENLITEMDSAFVIDEMEVEVTDKIIQDSQIVLSVKLRSLFPRPVVCTKAQASVEEVKVKERKKDLLKCHISDGRPKDPCLVQLPARTEIKLNDDKKTVDSANVQIGSRARQPVKRSDSVKHRKTSVTTKGDFGLALSTSDEIVLQPGLNELTLVRRLEQPGYYKIGQLSMLVEKKMEFLSPIIEPRLCFAVAKSQPKITLNCTRDLLAGLVQRITLVISSGRVRIDPDSKLKLRTSKGLSVWPATQSKASRELEFSLPACEPFGTTEIELQVMAELPPKRDSSSMEHKTLFTVSSRVESTGGGGEFCRAGSMCHLCLTVTRLQNSAAAHQLMYEVLADQAMWAVCGRTAGIVTLEHQDRQSVTMDVMPLTSGYLPLPVVRLSRYIPAQVDLKNDVSRKNDLSTGVGPRLEPFSPGQVYNASKAQQVHILPAAPLSETY</sequence>
<keyword evidence="3" id="KW-0333">Golgi apparatus</keyword>
<keyword evidence="2" id="KW-0813">Transport</keyword>
<dbReference type="InterPro" id="IPR056917">
    <property type="entry name" value="Ig_TRAPPC10"/>
</dbReference>
<feature type="domain" description="Trafficking protein particle complex subunit 11" evidence="4">
    <location>
        <begin position="402"/>
        <end position="537"/>
    </location>
</feature>
<feature type="domain" description="TRAPPC10/Trs130 N-terminal" evidence="6">
    <location>
        <begin position="15"/>
        <end position="320"/>
    </location>
</feature>
<keyword evidence="9" id="KW-1185">Reference proteome</keyword>
<evidence type="ECO:0000259" key="7">
    <source>
        <dbReference type="Pfam" id="PF23604"/>
    </source>
</evidence>
<evidence type="ECO:0000313" key="8">
    <source>
        <dbReference type="EMBL" id="CAB0028461.1"/>
    </source>
</evidence>
<dbReference type="OrthoDB" id="10256906at2759"/>
<dbReference type="InterPro" id="IPR045126">
    <property type="entry name" value="TRAPPC10/Trs130"/>
</dbReference>
<dbReference type="GO" id="GO:1990071">
    <property type="term" value="C:TRAPPII protein complex"/>
    <property type="evidence" value="ECO:0007669"/>
    <property type="project" value="InterPro"/>
</dbReference>
<dbReference type="PANTHER" id="PTHR13251">
    <property type="entry name" value="EPILEPSY HOLOPROSENCEPHALY CANDIDATE 1/TMEM1"/>
    <property type="match status" value="1"/>
</dbReference>
<dbReference type="InterPro" id="IPR056913">
    <property type="entry name" value="TRAPPC10/Trs130_N"/>
</dbReference>
<evidence type="ECO:0000259" key="4">
    <source>
        <dbReference type="Pfam" id="PF11817"/>
    </source>
</evidence>
<dbReference type="Pfam" id="PF23036">
    <property type="entry name" value="TRAPPC10_1st"/>
    <property type="match status" value="1"/>
</dbReference>
<evidence type="ECO:0000256" key="1">
    <source>
        <dbReference type="ARBA" id="ARBA00004555"/>
    </source>
</evidence>
<dbReference type="Pfam" id="PF11817">
    <property type="entry name" value="Foie-gras_1"/>
    <property type="match status" value="1"/>
</dbReference>
<dbReference type="GO" id="GO:0006891">
    <property type="term" value="P:intra-Golgi vesicle-mediated transport"/>
    <property type="evidence" value="ECO:0007669"/>
    <property type="project" value="TreeGrafter"/>
</dbReference>
<gene>
    <name evidence="8" type="ORF">TBRA_LOCUS630</name>
</gene>
<comment type="subcellular location">
    <subcellularLocation>
        <location evidence="1">Golgi apparatus</location>
    </subcellularLocation>
</comment>
<evidence type="ECO:0000259" key="5">
    <source>
        <dbReference type="Pfam" id="PF12584"/>
    </source>
</evidence>
<dbReference type="PANTHER" id="PTHR13251:SF3">
    <property type="entry name" value="TRAFFICKING PROTEIN PARTICLE COMPLEX SUBUNIT 10"/>
    <property type="match status" value="1"/>
</dbReference>
<organism evidence="8 9">
    <name type="scientific">Trichogramma brassicae</name>
    <dbReference type="NCBI Taxonomy" id="86971"/>
    <lineage>
        <taxon>Eukaryota</taxon>
        <taxon>Metazoa</taxon>
        <taxon>Ecdysozoa</taxon>
        <taxon>Arthropoda</taxon>
        <taxon>Hexapoda</taxon>
        <taxon>Insecta</taxon>
        <taxon>Pterygota</taxon>
        <taxon>Neoptera</taxon>
        <taxon>Endopterygota</taxon>
        <taxon>Hymenoptera</taxon>
        <taxon>Apocrita</taxon>
        <taxon>Proctotrupomorpha</taxon>
        <taxon>Chalcidoidea</taxon>
        <taxon>Trichogrammatidae</taxon>
        <taxon>Trichogramma</taxon>
    </lineage>
</organism>
<dbReference type="SUPFAM" id="SSF48452">
    <property type="entry name" value="TPR-like"/>
    <property type="match status" value="1"/>
</dbReference>
<feature type="domain" description="TRAPPC10 Ig-like" evidence="7">
    <location>
        <begin position="761"/>
        <end position="857"/>
    </location>
</feature>
<evidence type="ECO:0000259" key="6">
    <source>
        <dbReference type="Pfam" id="PF23036"/>
    </source>
</evidence>
<protein>
    <submittedName>
        <fullName evidence="8">Uncharacterized protein</fullName>
    </submittedName>
</protein>
<reference evidence="8 9" key="1">
    <citation type="submission" date="2020-02" db="EMBL/GenBank/DDBJ databases">
        <authorList>
            <person name="Ferguson B K."/>
        </authorList>
    </citation>
    <scope>NUCLEOTIDE SEQUENCE [LARGE SCALE GENOMIC DNA]</scope>
</reference>